<accession>A0ABQ1ZMD5</accession>
<sequence length="78" mass="8823">MQTDMETVAKMRQAPNLTEYGCKTRARIRIRIKNKKQTAKRLTKAVKHTPIGKTGNQRNTFAMSSMWIGLSGGTNKIE</sequence>
<gene>
    <name evidence="1" type="ORF">GCM10007362_03820</name>
</gene>
<evidence type="ECO:0000313" key="2">
    <source>
        <dbReference type="Proteomes" id="UP000605427"/>
    </source>
</evidence>
<organism evidence="1 2">
    <name type="scientific">Saccharibacillus endophyticus</name>
    <dbReference type="NCBI Taxonomy" id="2060666"/>
    <lineage>
        <taxon>Bacteria</taxon>
        <taxon>Bacillati</taxon>
        <taxon>Bacillota</taxon>
        <taxon>Bacilli</taxon>
        <taxon>Bacillales</taxon>
        <taxon>Paenibacillaceae</taxon>
        <taxon>Saccharibacillus</taxon>
    </lineage>
</organism>
<protein>
    <submittedName>
        <fullName evidence="1">Uncharacterized protein</fullName>
    </submittedName>
</protein>
<comment type="caution">
    <text evidence="1">The sequence shown here is derived from an EMBL/GenBank/DDBJ whole genome shotgun (WGS) entry which is preliminary data.</text>
</comment>
<dbReference type="EMBL" id="BMDD01000001">
    <property type="protein sequence ID" value="GGH69108.1"/>
    <property type="molecule type" value="Genomic_DNA"/>
</dbReference>
<name>A0ABQ1ZMD5_9BACL</name>
<reference evidence="2" key="1">
    <citation type="journal article" date="2019" name="Int. J. Syst. Evol. Microbiol.">
        <title>The Global Catalogue of Microorganisms (GCM) 10K type strain sequencing project: providing services to taxonomists for standard genome sequencing and annotation.</title>
        <authorList>
            <consortium name="The Broad Institute Genomics Platform"/>
            <consortium name="The Broad Institute Genome Sequencing Center for Infectious Disease"/>
            <person name="Wu L."/>
            <person name="Ma J."/>
        </authorList>
    </citation>
    <scope>NUCLEOTIDE SEQUENCE [LARGE SCALE GENOMIC DNA]</scope>
    <source>
        <strain evidence="2">CCM 8702</strain>
    </source>
</reference>
<keyword evidence="2" id="KW-1185">Reference proteome</keyword>
<evidence type="ECO:0000313" key="1">
    <source>
        <dbReference type="EMBL" id="GGH69108.1"/>
    </source>
</evidence>
<proteinExistence type="predicted"/>
<dbReference type="Proteomes" id="UP000605427">
    <property type="component" value="Unassembled WGS sequence"/>
</dbReference>